<dbReference type="Pfam" id="PF10326">
    <property type="entry name" value="7TM_GPCR_Str"/>
    <property type="match status" value="2"/>
</dbReference>
<sequence length="352" mass="40574">MYADPILNMYLNFLRFIPSIFCFILNGMLVRMIFMIRNKELGTYRFLLLTLIFADMINALIHLVILPIPELYKNAFILGAHSWWISRSSVCFSTVAFSFPYCVLSFNFLYRLIAVTHPFALDHFKKLSIIALLTFIALANCIIWFAIVWHSGFHRRANTLYVWDLFTGKDDFPTYLKYDVADIEKYSKFVYWASLNLNSNNEPRRHFNEHQPTNIKASHLSNRNHNNHMQLLRALLLQALTPLITSYAPIACCCALPFLGIDHPLFSIVTPFFCALHPVLDEIVMISTVSQFRSTFIDWVFGNRQRKSSKVVMINQMAADSNGYRKNTMSPFANTRKTVFDVTSSGANEGSI</sequence>
<dbReference type="SUPFAM" id="SSF81321">
    <property type="entry name" value="Family A G protein-coupled receptor-like"/>
    <property type="match status" value="1"/>
</dbReference>
<dbReference type="InterPro" id="IPR019423">
    <property type="entry name" value="7TM_GPCR_serpentine_rcpt_Srj"/>
</dbReference>
<evidence type="ECO:0000313" key="1">
    <source>
        <dbReference type="EnsemblMetazoa" id="PPA41008.1"/>
    </source>
</evidence>
<proteinExistence type="predicted"/>
<accession>A0A8R1UX46</accession>
<dbReference type="PANTHER" id="PTHR45907">
    <property type="entry name" value="SERPENTINE RECEPTOR, CLASS J"/>
    <property type="match status" value="1"/>
</dbReference>
<keyword evidence="2" id="KW-1185">Reference proteome</keyword>
<reference evidence="2" key="1">
    <citation type="journal article" date="2008" name="Nat. Genet.">
        <title>The Pristionchus pacificus genome provides a unique perspective on nematode lifestyle and parasitism.</title>
        <authorList>
            <person name="Dieterich C."/>
            <person name="Clifton S.W."/>
            <person name="Schuster L.N."/>
            <person name="Chinwalla A."/>
            <person name="Delehaunty K."/>
            <person name="Dinkelacker I."/>
            <person name="Fulton L."/>
            <person name="Fulton R."/>
            <person name="Godfrey J."/>
            <person name="Minx P."/>
            <person name="Mitreva M."/>
            <person name="Roeseler W."/>
            <person name="Tian H."/>
            <person name="Witte H."/>
            <person name="Yang S.P."/>
            <person name="Wilson R.K."/>
            <person name="Sommer R.J."/>
        </authorList>
    </citation>
    <scope>NUCLEOTIDE SEQUENCE [LARGE SCALE GENOMIC DNA]</scope>
    <source>
        <strain evidence="2">PS312</strain>
    </source>
</reference>
<protein>
    <submittedName>
        <fullName evidence="1">G protein-coupled receptor</fullName>
    </submittedName>
</protein>
<organism evidence="1 2">
    <name type="scientific">Pristionchus pacificus</name>
    <name type="common">Parasitic nematode worm</name>
    <dbReference type="NCBI Taxonomy" id="54126"/>
    <lineage>
        <taxon>Eukaryota</taxon>
        <taxon>Metazoa</taxon>
        <taxon>Ecdysozoa</taxon>
        <taxon>Nematoda</taxon>
        <taxon>Chromadorea</taxon>
        <taxon>Rhabditida</taxon>
        <taxon>Rhabditina</taxon>
        <taxon>Diplogasteromorpha</taxon>
        <taxon>Diplogasteroidea</taxon>
        <taxon>Neodiplogasteridae</taxon>
        <taxon>Pristionchus</taxon>
    </lineage>
</organism>
<accession>A0A2A6CJL1</accession>
<dbReference type="PANTHER" id="PTHR45907:SF16">
    <property type="entry name" value="SERPENTINE RECEPTOR, CLASS J"/>
    <property type="match status" value="1"/>
</dbReference>
<reference evidence="1" key="2">
    <citation type="submission" date="2022-06" db="UniProtKB">
        <authorList>
            <consortium name="EnsemblMetazoa"/>
        </authorList>
    </citation>
    <scope>IDENTIFICATION</scope>
    <source>
        <strain evidence="1">PS312</strain>
    </source>
</reference>
<dbReference type="AlphaFoldDB" id="A0A2A6CJL1"/>
<name>A0A2A6CJL1_PRIPA</name>
<evidence type="ECO:0000313" key="2">
    <source>
        <dbReference type="Proteomes" id="UP000005239"/>
    </source>
</evidence>
<dbReference type="InterPro" id="IPR019428">
    <property type="entry name" value="7TM_GPCR_serpentine_rcpt_Str"/>
</dbReference>
<dbReference type="EnsemblMetazoa" id="PPA41008.1">
    <property type="protein sequence ID" value="PPA41008.1"/>
    <property type="gene ID" value="WBGene00279377"/>
</dbReference>
<dbReference type="Proteomes" id="UP000005239">
    <property type="component" value="Unassembled WGS sequence"/>
</dbReference>
<gene>
    <name evidence="1" type="primary">WBGene00279377</name>
</gene>